<dbReference type="GeneID" id="126890403"/>
<accession>A0ABM5KYJ9</accession>
<dbReference type="InterPro" id="IPR036397">
    <property type="entry name" value="RNaseH_sf"/>
</dbReference>
<dbReference type="PANTHER" id="PTHR37984:SF5">
    <property type="entry name" value="PROTEIN NYNRIN-LIKE"/>
    <property type="match status" value="1"/>
</dbReference>
<organism evidence="3 4">
    <name type="scientific">Diabrotica virgifera virgifera</name>
    <name type="common">western corn rootworm</name>
    <dbReference type="NCBI Taxonomy" id="50390"/>
    <lineage>
        <taxon>Eukaryota</taxon>
        <taxon>Metazoa</taxon>
        <taxon>Ecdysozoa</taxon>
        <taxon>Arthropoda</taxon>
        <taxon>Hexapoda</taxon>
        <taxon>Insecta</taxon>
        <taxon>Pterygota</taxon>
        <taxon>Neoptera</taxon>
        <taxon>Endopterygota</taxon>
        <taxon>Coleoptera</taxon>
        <taxon>Polyphaga</taxon>
        <taxon>Cucujiformia</taxon>
        <taxon>Chrysomeloidea</taxon>
        <taxon>Chrysomelidae</taxon>
        <taxon>Galerucinae</taxon>
        <taxon>Diabroticina</taxon>
        <taxon>Diabroticites</taxon>
        <taxon>Diabrotica</taxon>
    </lineage>
</organism>
<feature type="compositionally biased region" description="Polar residues" evidence="1">
    <location>
        <begin position="245"/>
        <end position="266"/>
    </location>
</feature>
<name>A0ABM5KYJ9_DIAVI</name>
<evidence type="ECO:0000256" key="1">
    <source>
        <dbReference type="SAM" id="MobiDB-lite"/>
    </source>
</evidence>
<evidence type="ECO:0000313" key="3">
    <source>
        <dbReference type="EnsemblMetazoa" id="XP_050515257.1"/>
    </source>
</evidence>
<evidence type="ECO:0000259" key="2">
    <source>
        <dbReference type="PROSITE" id="PS50994"/>
    </source>
</evidence>
<evidence type="ECO:0000313" key="4">
    <source>
        <dbReference type="Proteomes" id="UP001652700"/>
    </source>
</evidence>
<feature type="domain" description="Integrase catalytic" evidence="2">
    <location>
        <begin position="38"/>
        <end position="204"/>
    </location>
</feature>
<dbReference type="PROSITE" id="PS50994">
    <property type="entry name" value="INTEGRASE"/>
    <property type="match status" value="1"/>
</dbReference>
<reference evidence="3" key="1">
    <citation type="submission" date="2025-05" db="UniProtKB">
        <authorList>
            <consortium name="EnsemblMetazoa"/>
        </authorList>
    </citation>
    <scope>IDENTIFICATION</scope>
</reference>
<dbReference type="InterPro" id="IPR050951">
    <property type="entry name" value="Retrovirus_Pol_polyprotein"/>
</dbReference>
<dbReference type="Gene3D" id="3.30.420.10">
    <property type="entry name" value="Ribonuclease H-like superfamily/Ribonuclease H"/>
    <property type="match status" value="1"/>
</dbReference>
<dbReference type="InterPro" id="IPR012337">
    <property type="entry name" value="RNaseH-like_sf"/>
</dbReference>
<sequence>MVKHLKTKYKNITYKDISIFLSLCEPCLQKQKSLKKGIVVKPLLFKELNHRCQVDLIDFQSQPDGEYKFILVYQDHLTKFVVLRALKSKTADEVCENIIDIFTLLGAPTVLQSDNGREFVNKIINGLVDFWPNFKIVHGKPRHSQSQGSVERANQDVENMLTIWMHDHKSSNWSYGLKFIQLMKNSALHSGIKRTPYEAMFGCPPKHGLATSSIPTEALTNVESEEDLEAVIRDITVSGEHDTGENIQETSSTLENEGDLSVTQNSEDQHLEGTSYLLTDLDKSTMDIKRQRDEAFKCLTDQAKRMKSTSDHKLQPVDKGCTVRVPVPDVDRGRGDARSILGVVLDVVDNGFYRIGTRDGVLKQLYARSQFNTCPVNIIKEDEIPMEKTLTLRTVATTQSTGSGQGFFKCSCNKKCQTKKCYCIKNNVLCNSKCHKALSCCNK</sequence>
<protein>
    <recommendedName>
        <fullName evidence="2">Integrase catalytic domain-containing protein</fullName>
    </recommendedName>
</protein>
<proteinExistence type="predicted"/>
<dbReference type="SUPFAM" id="SSF53098">
    <property type="entry name" value="Ribonuclease H-like"/>
    <property type="match status" value="1"/>
</dbReference>
<keyword evidence="4" id="KW-1185">Reference proteome</keyword>
<dbReference type="Proteomes" id="UP001652700">
    <property type="component" value="Unplaced"/>
</dbReference>
<dbReference type="InterPro" id="IPR001584">
    <property type="entry name" value="Integrase_cat-core"/>
</dbReference>
<dbReference type="EnsemblMetazoa" id="XM_050659300.1">
    <property type="protein sequence ID" value="XP_050515257.1"/>
    <property type="gene ID" value="LOC126890403"/>
</dbReference>
<feature type="region of interest" description="Disordered" evidence="1">
    <location>
        <begin position="237"/>
        <end position="273"/>
    </location>
</feature>
<dbReference type="RefSeq" id="XP_050515257.1">
    <property type="nucleotide sequence ID" value="XM_050659300.1"/>
</dbReference>
<dbReference type="PANTHER" id="PTHR37984">
    <property type="entry name" value="PROTEIN CBG26694"/>
    <property type="match status" value="1"/>
</dbReference>